<dbReference type="RefSeq" id="WP_219202091.1">
    <property type="nucleotide sequence ID" value="NZ_JAHWQX010000003.1"/>
</dbReference>
<evidence type="ECO:0000313" key="3">
    <source>
        <dbReference type="Proteomes" id="UP001430804"/>
    </source>
</evidence>
<dbReference type="EC" id="3.5.1.4" evidence="2"/>
<evidence type="ECO:0000313" key="2">
    <source>
        <dbReference type="EMBL" id="MBW3098163.1"/>
    </source>
</evidence>
<keyword evidence="3" id="KW-1185">Reference proteome</keyword>
<feature type="domain" description="Amidase" evidence="1">
    <location>
        <begin position="21"/>
        <end position="439"/>
    </location>
</feature>
<dbReference type="InterPro" id="IPR000120">
    <property type="entry name" value="Amidase"/>
</dbReference>
<dbReference type="InterPro" id="IPR023631">
    <property type="entry name" value="Amidase_dom"/>
</dbReference>
<dbReference type="Pfam" id="PF01425">
    <property type="entry name" value="Amidase"/>
    <property type="match status" value="1"/>
</dbReference>
<keyword evidence="2" id="KW-0378">Hydrolase</keyword>
<accession>A0ABS6WR90</accession>
<dbReference type="NCBIfam" id="NF005460">
    <property type="entry name" value="PRK07056.1"/>
    <property type="match status" value="1"/>
</dbReference>
<proteinExistence type="predicted"/>
<reference evidence="2" key="1">
    <citation type="submission" date="2021-07" db="EMBL/GenBank/DDBJ databases">
        <title>Pseudohoeflea marina sp. nov. a polyhydroxyalcanoate-producing bacterium.</title>
        <authorList>
            <person name="Zheng W."/>
            <person name="Yu S."/>
            <person name="Huang Y."/>
        </authorList>
    </citation>
    <scope>NUCLEOTIDE SEQUENCE</scope>
    <source>
        <strain evidence="2">DP4N28-3</strain>
    </source>
</reference>
<dbReference type="EMBL" id="JAHWQX010000003">
    <property type="protein sequence ID" value="MBW3098163.1"/>
    <property type="molecule type" value="Genomic_DNA"/>
</dbReference>
<protein>
    <submittedName>
        <fullName evidence="2">Amidase</fullName>
        <ecNumber evidence="2">3.5.1.4</ecNumber>
    </submittedName>
</protein>
<evidence type="ECO:0000259" key="1">
    <source>
        <dbReference type="Pfam" id="PF01425"/>
    </source>
</evidence>
<name>A0ABS6WR90_9HYPH</name>
<organism evidence="2 3">
    <name type="scientific">Pseudohoeflea coraliihabitans</name>
    <dbReference type="NCBI Taxonomy" id="2860393"/>
    <lineage>
        <taxon>Bacteria</taxon>
        <taxon>Pseudomonadati</taxon>
        <taxon>Pseudomonadota</taxon>
        <taxon>Alphaproteobacteria</taxon>
        <taxon>Hyphomicrobiales</taxon>
        <taxon>Rhizobiaceae</taxon>
        <taxon>Pseudohoeflea</taxon>
    </lineage>
</organism>
<comment type="caution">
    <text evidence="2">The sequence shown here is derived from an EMBL/GenBank/DDBJ whole genome shotgun (WGS) entry which is preliminary data.</text>
</comment>
<sequence>MKPIADLVRALDEGEVTALTLVEDCLDRIADPEGEGARTFIALDPEDVRTQAKAVDAARGAGRAPSPLAGIPVSIKALFDVQGMVTTAGSAVLRDKPPASEDAVAVARLRAAGLVVIGHTNMTEFAYSGLGLNPHYGTPKNPHGPGGGSAGDARIPGGSSSGAAISVTDAMAAAGLGTDTGGSCRIPAAFCGLVGYKPTARRVPLDGAFPLSKSFDSIGPLARTVDCCARLDAVLAEDTAPLAPPQDLSGMRFAVLRNYVHDGIQSVVAEAFDHALRRLEQAGATLVDLTLPRLDELPALNARGGIIAAEAYAVHRDLIAARGEGYDPRVRVRIERALEQEDGEYEALLAARREMIAAADRATSGFDAVLLPTTPMQAPFFAELEDEAEYGRLNLLALRNPTVANLLDRCAISLPMPTGNNVPAGLMLMGNTMGDRHLLAVSGAVEAVLAASA</sequence>
<dbReference type="GO" id="GO:0004040">
    <property type="term" value="F:amidase activity"/>
    <property type="evidence" value="ECO:0007669"/>
    <property type="project" value="UniProtKB-EC"/>
</dbReference>
<dbReference type="PANTHER" id="PTHR11895">
    <property type="entry name" value="TRANSAMIDASE"/>
    <property type="match status" value="1"/>
</dbReference>
<gene>
    <name evidence="2" type="ORF">KY465_12825</name>
</gene>
<dbReference type="Proteomes" id="UP001430804">
    <property type="component" value="Unassembled WGS sequence"/>
</dbReference>
<dbReference type="PANTHER" id="PTHR11895:SF176">
    <property type="entry name" value="AMIDASE AMID-RELATED"/>
    <property type="match status" value="1"/>
</dbReference>